<gene>
    <name evidence="2" type="ORF">RRF57_012089</name>
</gene>
<evidence type="ECO:0000256" key="1">
    <source>
        <dbReference type="SAM" id="SignalP"/>
    </source>
</evidence>
<dbReference type="AlphaFoldDB" id="A0AAN7ZAL9"/>
<keyword evidence="3" id="KW-1185">Reference proteome</keyword>
<organism evidence="2 3">
    <name type="scientific">Xylaria bambusicola</name>
    <dbReference type="NCBI Taxonomy" id="326684"/>
    <lineage>
        <taxon>Eukaryota</taxon>
        <taxon>Fungi</taxon>
        <taxon>Dikarya</taxon>
        <taxon>Ascomycota</taxon>
        <taxon>Pezizomycotina</taxon>
        <taxon>Sordariomycetes</taxon>
        <taxon>Xylariomycetidae</taxon>
        <taxon>Xylariales</taxon>
        <taxon>Xylariaceae</taxon>
        <taxon>Xylaria</taxon>
    </lineage>
</organism>
<accession>A0AAN7ZAL9</accession>
<feature type="chain" id="PRO_5042832571" evidence="1">
    <location>
        <begin position="29"/>
        <end position="202"/>
    </location>
</feature>
<comment type="caution">
    <text evidence="2">The sequence shown here is derived from an EMBL/GenBank/DDBJ whole genome shotgun (WGS) entry which is preliminary data.</text>
</comment>
<keyword evidence="1" id="KW-0732">Signal</keyword>
<evidence type="ECO:0000313" key="3">
    <source>
        <dbReference type="Proteomes" id="UP001305414"/>
    </source>
</evidence>
<dbReference type="EMBL" id="JAWHQM010000067">
    <property type="protein sequence ID" value="KAK5636377.1"/>
    <property type="molecule type" value="Genomic_DNA"/>
</dbReference>
<feature type="signal peptide" evidence="1">
    <location>
        <begin position="1"/>
        <end position="28"/>
    </location>
</feature>
<reference evidence="2 3" key="1">
    <citation type="submission" date="2023-10" db="EMBL/GenBank/DDBJ databases">
        <title>Draft genome sequence of Xylaria bambusicola isolate GMP-LS, the root and basal stem rot pathogen of sugarcane in Indonesia.</title>
        <authorList>
            <person name="Selvaraj P."/>
            <person name="Muralishankar V."/>
            <person name="Muruganantham S."/>
            <person name="Sp S."/>
            <person name="Haryani S."/>
            <person name="Lau K.J.X."/>
            <person name="Naqvi N.I."/>
        </authorList>
    </citation>
    <scope>NUCLEOTIDE SEQUENCE [LARGE SCALE GENOMIC DNA]</scope>
    <source>
        <strain evidence="2">GMP-LS</strain>
    </source>
</reference>
<proteinExistence type="predicted"/>
<protein>
    <submittedName>
        <fullName evidence="2">Uncharacterized protein</fullName>
    </submittedName>
</protein>
<dbReference type="Proteomes" id="UP001305414">
    <property type="component" value="Unassembled WGS sequence"/>
</dbReference>
<name>A0AAN7ZAL9_9PEZI</name>
<sequence length="202" mass="22377">MTVSTFYSPRINPGFLLISCLFIVSSSAAITSQFQHFYPQHGDKYEYILQHNCGQQFANYLTGQPQDFKLDWLGGVGKTSVLIQPVVKFLLENVSEYIKAAASSAQVILGVTPPILATLGASTDELAMLSVVGRRPLLSLLISFGSPSVYMERLLTFANRRRFCSAAEGDIAHIDLRRLLSVECCRPCNISLRLGLLRMSLR</sequence>
<evidence type="ECO:0000313" key="2">
    <source>
        <dbReference type="EMBL" id="KAK5636377.1"/>
    </source>
</evidence>